<evidence type="ECO:0000256" key="5">
    <source>
        <dbReference type="HAMAP-Rule" id="MF_02126"/>
    </source>
</evidence>
<sequence length="279" mass="31709">MKLAQLFSNFEEELIRQGEEAESLSFVYRSLKNLSFTDFIFALQQEVTTEEEKQFVEDIYQQLATHKPAQYIIGQADFYGMHLKVDERVLIPRPETEELVELILTENLEENLQVLDIGTGSGAIALALAKNRPAWSVTAADISQDALELASENAKNQNLQIFFKKSDCFTEISEKYDIIVSNPPYISREGESEVGLNVLYSEPHLALFADEDGLAIYRRIAEDAKDYLKDGGKIYLEIGYKQGQSVPALFKKHLPEKRVRTLKDQFGQDRMVVVDDGQD</sequence>
<dbReference type="PROSITE" id="PS00092">
    <property type="entry name" value="N6_MTASE"/>
    <property type="match status" value="1"/>
</dbReference>
<dbReference type="NCBIfam" id="TIGR03534">
    <property type="entry name" value="RF_mod_PrmC"/>
    <property type="match status" value="1"/>
</dbReference>
<comment type="similarity">
    <text evidence="5">Belongs to the protein N5-glutamine methyltransferase family. PrmC subfamily.</text>
</comment>
<dbReference type="Proteomes" id="UP000318940">
    <property type="component" value="Unassembled WGS sequence"/>
</dbReference>
<dbReference type="Gene3D" id="1.10.8.10">
    <property type="entry name" value="DNA helicase RuvA subunit, C-terminal domain"/>
    <property type="match status" value="1"/>
</dbReference>
<dbReference type="GO" id="GO:0102559">
    <property type="term" value="F:peptide chain release factor N(5)-glutamine methyltransferase activity"/>
    <property type="evidence" value="ECO:0007669"/>
    <property type="project" value="UniProtKB-EC"/>
</dbReference>
<comment type="caution">
    <text evidence="5">Lacks conserved residue(s) required for the propagation of feature annotation.</text>
</comment>
<keyword evidence="2 5" id="KW-0808">Transferase</keyword>
<dbReference type="InterPro" id="IPR007848">
    <property type="entry name" value="Small_mtfrase_dom"/>
</dbReference>
<evidence type="ECO:0000313" key="11">
    <source>
        <dbReference type="EMBL" id="TVW29340.1"/>
    </source>
</evidence>
<dbReference type="InterPro" id="IPR019874">
    <property type="entry name" value="RF_methyltr_PrmC"/>
</dbReference>
<dbReference type="Gene3D" id="3.40.50.150">
    <property type="entry name" value="Vaccinia Virus protein VP39"/>
    <property type="match status" value="1"/>
</dbReference>
<comment type="function">
    <text evidence="5">Methylates the class 1 translation termination release factors RF1/PrfA and RF2/PrfB on the glutamine residue of the universally conserved GGQ motif.</text>
</comment>
<dbReference type="Pfam" id="PF17827">
    <property type="entry name" value="PrmC_N"/>
    <property type="match status" value="1"/>
</dbReference>
<dbReference type="NCBIfam" id="TIGR00536">
    <property type="entry name" value="hemK_fam"/>
    <property type="match status" value="1"/>
</dbReference>
<gene>
    <name evidence="5 11" type="primary">prmC</name>
    <name evidence="8" type="synonym">hemK</name>
    <name evidence="11" type="ORF">AZK02_00155</name>
    <name evidence="8" type="ORF">ERS019316_00254</name>
    <name evidence="10" type="ORF">ERS021218_01941</name>
    <name evidence="9" type="ORF">ERS096071_01239</name>
</gene>
<evidence type="ECO:0000313" key="15">
    <source>
        <dbReference type="Proteomes" id="UP000318940"/>
    </source>
</evidence>
<keyword evidence="1 5" id="KW-0489">Methyltransferase</keyword>
<evidence type="ECO:0000313" key="13">
    <source>
        <dbReference type="Proteomes" id="UP000045541"/>
    </source>
</evidence>
<reference evidence="10 14" key="1">
    <citation type="submission" date="2015-03" db="EMBL/GenBank/DDBJ databases">
        <authorList>
            <person name="Murphy D."/>
        </authorList>
    </citation>
    <scope>NUCLEOTIDE SEQUENCE [LARGE SCALE GENOMIC DNA]</scope>
    <source>
        <strain evidence="10 14">SMRU1708</strain>
    </source>
</reference>
<dbReference type="PATRIC" id="fig|1313.5270.peg.1026"/>
<keyword evidence="3 5" id="KW-0949">S-adenosyl-L-methionine</keyword>
<evidence type="ECO:0000313" key="10">
    <source>
        <dbReference type="EMBL" id="COR89523.1"/>
    </source>
</evidence>
<dbReference type="CDD" id="cd02440">
    <property type="entry name" value="AdoMet_MTases"/>
    <property type="match status" value="1"/>
</dbReference>
<dbReference type="Proteomes" id="UP000045541">
    <property type="component" value="Unassembled WGS sequence"/>
</dbReference>
<dbReference type="Proteomes" id="UP000040910">
    <property type="component" value="Unassembled WGS sequence"/>
</dbReference>
<feature type="binding site" evidence="5">
    <location>
        <position position="182"/>
    </location>
    <ligand>
        <name>S-adenosyl-L-methionine</name>
        <dbReference type="ChEBI" id="CHEBI:59789"/>
    </ligand>
</feature>
<dbReference type="Proteomes" id="UP000046095">
    <property type="component" value="Unassembled WGS sequence"/>
</dbReference>
<evidence type="ECO:0000313" key="8">
    <source>
        <dbReference type="EMBL" id="CIV05590.1"/>
    </source>
</evidence>
<dbReference type="InterPro" id="IPR002052">
    <property type="entry name" value="DNA_methylase_N6_adenine_CS"/>
</dbReference>
<evidence type="ECO:0000259" key="6">
    <source>
        <dbReference type="Pfam" id="PF05175"/>
    </source>
</evidence>
<dbReference type="InterPro" id="IPR050320">
    <property type="entry name" value="N5-glutamine_MTase"/>
</dbReference>
<evidence type="ECO:0000256" key="4">
    <source>
        <dbReference type="ARBA" id="ARBA00048391"/>
    </source>
</evidence>
<dbReference type="PANTHER" id="PTHR18895:SF74">
    <property type="entry name" value="MTRF1L RELEASE FACTOR GLUTAMINE METHYLTRANSFERASE"/>
    <property type="match status" value="1"/>
</dbReference>
<dbReference type="PANTHER" id="PTHR18895">
    <property type="entry name" value="HEMK METHYLTRANSFERASE"/>
    <property type="match status" value="1"/>
</dbReference>
<evidence type="ECO:0000313" key="9">
    <source>
        <dbReference type="EMBL" id="CKJ17373.1"/>
    </source>
</evidence>
<dbReference type="EMBL" id="CRVC01000031">
    <property type="protein sequence ID" value="COR89523.1"/>
    <property type="molecule type" value="Genomic_DNA"/>
</dbReference>
<feature type="binding site" evidence="5">
    <location>
        <position position="141"/>
    </location>
    <ligand>
        <name>S-adenosyl-L-methionine</name>
        <dbReference type="ChEBI" id="CHEBI:59789"/>
    </ligand>
</feature>
<dbReference type="EC" id="2.1.1.297" evidence="5"/>
<reference evidence="12 13" key="2">
    <citation type="submission" date="2015-03" db="EMBL/GenBank/DDBJ databases">
        <authorList>
            <consortium name="Pathogen Informatics"/>
            <person name="Murphy D."/>
        </authorList>
    </citation>
    <scope>NUCLEOTIDE SEQUENCE [LARGE SCALE GENOMIC DNA]</scope>
    <source>
        <strain evidence="9 13">0310</strain>
        <strain evidence="8">SMRU158</strain>
        <strain evidence="12">type strain: N</strain>
    </source>
</reference>
<feature type="binding site" evidence="5">
    <location>
        <begin position="182"/>
        <end position="185"/>
    </location>
    <ligand>
        <name>substrate</name>
    </ligand>
</feature>
<proteinExistence type="inferred from homology"/>
<dbReference type="EMBL" id="CKLF01000002">
    <property type="protein sequence ID" value="CIV05590.1"/>
    <property type="molecule type" value="Genomic_DNA"/>
</dbReference>
<evidence type="ECO:0000313" key="14">
    <source>
        <dbReference type="Proteomes" id="UP000046095"/>
    </source>
</evidence>
<dbReference type="Pfam" id="PF05175">
    <property type="entry name" value="MTS"/>
    <property type="match status" value="1"/>
</dbReference>
<comment type="catalytic activity">
    <reaction evidence="4 5">
        <text>L-glutaminyl-[peptide chain release factor] + S-adenosyl-L-methionine = N(5)-methyl-L-glutaminyl-[peptide chain release factor] + S-adenosyl-L-homocysteine + H(+)</text>
        <dbReference type="Rhea" id="RHEA:42896"/>
        <dbReference type="Rhea" id="RHEA-COMP:10271"/>
        <dbReference type="Rhea" id="RHEA-COMP:10272"/>
        <dbReference type="ChEBI" id="CHEBI:15378"/>
        <dbReference type="ChEBI" id="CHEBI:30011"/>
        <dbReference type="ChEBI" id="CHEBI:57856"/>
        <dbReference type="ChEBI" id="CHEBI:59789"/>
        <dbReference type="ChEBI" id="CHEBI:61891"/>
        <dbReference type="EC" id="2.1.1.297"/>
    </reaction>
</comment>
<accession>A0A064C4S2</accession>
<dbReference type="AlphaFoldDB" id="A0A064C4S2"/>
<dbReference type="EMBL" id="CMWB01000020">
    <property type="protein sequence ID" value="CKJ17373.1"/>
    <property type="molecule type" value="Genomic_DNA"/>
</dbReference>
<dbReference type="RefSeq" id="WP_016397771.1">
    <property type="nucleotide sequence ID" value="NZ_CKGN01000009.1"/>
</dbReference>
<evidence type="ECO:0000256" key="1">
    <source>
        <dbReference type="ARBA" id="ARBA00022603"/>
    </source>
</evidence>
<reference evidence="11 15" key="3">
    <citation type="submission" date="2019-07" db="EMBL/GenBank/DDBJ databases">
        <authorList>
            <person name="Mohale T."/>
        </authorList>
    </citation>
    <scope>NUCLEOTIDE SEQUENCE [LARGE SCALE GENOMIC DNA]</scope>
    <source>
        <strain evidence="11 15">NTPn 189</strain>
    </source>
</reference>
<protein>
    <recommendedName>
        <fullName evidence="5">Release factor glutamine methyltransferase</fullName>
        <shortName evidence="5">RF MTase</shortName>
        <ecNumber evidence="5">2.1.1.297</ecNumber>
    </recommendedName>
    <alternativeName>
        <fullName evidence="5">N5-glutamine methyltransferase PrmC</fullName>
    </alternativeName>
    <alternativeName>
        <fullName evidence="5">Protein-(glutamine-N5) MTase PrmC</fullName>
    </alternativeName>
    <alternativeName>
        <fullName evidence="5">Protein-glutamine N-methyltransferase PrmC</fullName>
    </alternativeName>
</protein>
<feature type="domain" description="Methyltransferase small" evidence="6">
    <location>
        <begin position="103"/>
        <end position="189"/>
    </location>
</feature>
<dbReference type="SUPFAM" id="SSF53335">
    <property type="entry name" value="S-adenosyl-L-methionine-dependent methyltransferases"/>
    <property type="match status" value="1"/>
</dbReference>
<dbReference type="EMBL" id="VMVH01000003">
    <property type="protein sequence ID" value="TVW29340.1"/>
    <property type="molecule type" value="Genomic_DNA"/>
</dbReference>
<dbReference type="GO" id="GO:0003676">
    <property type="term" value="F:nucleic acid binding"/>
    <property type="evidence" value="ECO:0007669"/>
    <property type="project" value="InterPro"/>
</dbReference>
<feature type="domain" description="Release factor glutamine methyltransferase N-terminal" evidence="7">
    <location>
        <begin position="8"/>
        <end position="74"/>
    </location>
</feature>
<name>A0A064C4S2_STREE</name>
<dbReference type="InterPro" id="IPR004556">
    <property type="entry name" value="HemK-like"/>
</dbReference>
<evidence type="ECO:0000259" key="7">
    <source>
        <dbReference type="Pfam" id="PF17827"/>
    </source>
</evidence>
<dbReference type="GO" id="GO:0032259">
    <property type="term" value="P:methylation"/>
    <property type="evidence" value="ECO:0007669"/>
    <property type="project" value="UniProtKB-KW"/>
</dbReference>
<dbReference type="HAMAP" id="MF_02126">
    <property type="entry name" value="RF_methyltr_PrmC"/>
    <property type="match status" value="1"/>
</dbReference>
<evidence type="ECO:0000313" key="12">
    <source>
        <dbReference type="Proteomes" id="UP000040910"/>
    </source>
</evidence>
<feature type="binding site" evidence="5">
    <location>
        <begin position="118"/>
        <end position="122"/>
    </location>
    <ligand>
        <name>S-adenosyl-L-methionine</name>
        <dbReference type="ChEBI" id="CHEBI:59789"/>
    </ligand>
</feature>
<dbReference type="InterPro" id="IPR029063">
    <property type="entry name" value="SAM-dependent_MTases_sf"/>
</dbReference>
<evidence type="ECO:0000256" key="2">
    <source>
        <dbReference type="ARBA" id="ARBA00022679"/>
    </source>
</evidence>
<dbReference type="InterPro" id="IPR040758">
    <property type="entry name" value="PrmC_N"/>
</dbReference>
<evidence type="ECO:0000256" key="3">
    <source>
        <dbReference type="ARBA" id="ARBA00022691"/>
    </source>
</evidence>
<organism evidence="11 15">
    <name type="scientific">Streptococcus pneumoniae</name>
    <dbReference type="NCBI Taxonomy" id="1313"/>
    <lineage>
        <taxon>Bacteria</taxon>
        <taxon>Bacillati</taxon>
        <taxon>Bacillota</taxon>
        <taxon>Bacilli</taxon>
        <taxon>Lactobacillales</taxon>
        <taxon>Streptococcaceae</taxon>
        <taxon>Streptococcus</taxon>
    </lineage>
</organism>